<evidence type="ECO:0000256" key="5">
    <source>
        <dbReference type="ARBA" id="ARBA00022840"/>
    </source>
</evidence>
<evidence type="ECO:0000256" key="6">
    <source>
        <dbReference type="ARBA" id="ARBA00047899"/>
    </source>
</evidence>
<keyword evidence="14" id="KW-1185">Reference proteome</keyword>
<name>A0A3P6V079_DIBLA</name>
<reference evidence="13 14" key="1">
    <citation type="submission" date="2018-11" db="EMBL/GenBank/DDBJ databases">
        <authorList>
            <consortium name="Pathogen Informatics"/>
        </authorList>
    </citation>
    <scope>NUCLEOTIDE SEQUENCE [LARGE SCALE GENOMIC DNA]</scope>
</reference>
<feature type="binding site" evidence="9">
    <location>
        <position position="90"/>
    </location>
    <ligand>
        <name>ATP</name>
        <dbReference type="ChEBI" id="CHEBI:30616"/>
    </ligand>
</feature>
<evidence type="ECO:0000313" key="14">
    <source>
        <dbReference type="Proteomes" id="UP000281553"/>
    </source>
</evidence>
<dbReference type="InterPro" id="IPR000719">
    <property type="entry name" value="Prot_kinase_dom"/>
</dbReference>
<dbReference type="GO" id="GO:0005524">
    <property type="term" value="F:ATP binding"/>
    <property type="evidence" value="ECO:0007669"/>
    <property type="project" value="UniProtKB-UniRule"/>
</dbReference>
<keyword evidence="1 10" id="KW-0723">Serine/threonine-protein kinase</keyword>
<dbReference type="FunFam" id="1.10.510.10:FF:000571">
    <property type="entry name" value="Maternal embryonic leucine zipper kinase"/>
    <property type="match status" value="1"/>
</dbReference>
<keyword evidence="4 10" id="KW-0418">Kinase</keyword>
<dbReference type="Gene3D" id="1.10.510.10">
    <property type="entry name" value="Transferase(Phosphotransferase) domain 1"/>
    <property type="match status" value="1"/>
</dbReference>
<dbReference type="FunFam" id="3.30.200.20:FF:000042">
    <property type="entry name" value="Aurora kinase A"/>
    <property type="match status" value="1"/>
</dbReference>
<evidence type="ECO:0000256" key="11">
    <source>
        <dbReference type="SAM" id="MobiDB-lite"/>
    </source>
</evidence>
<evidence type="ECO:0000256" key="1">
    <source>
        <dbReference type="ARBA" id="ARBA00022527"/>
    </source>
</evidence>
<evidence type="ECO:0000256" key="4">
    <source>
        <dbReference type="ARBA" id="ARBA00022777"/>
    </source>
</evidence>
<comment type="similarity">
    <text evidence="10">Belongs to the protein kinase superfamily. Ser/Thr protein kinase family. Aurora subfamily.</text>
</comment>
<dbReference type="AlphaFoldDB" id="A0A3P6V079"/>
<dbReference type="Gene3D" id="3.30.200.20">
    <property type="entry name" value="Phosphorylase Kinase, domain 1"/>
    <property type="match status" value="1"/>
</dbReference>
<dbReference type="Pfam" id="PF00069">
    <property type="entry name" value="Pkinase"/>
    <property type="match status" value="1"/>
</dbReference>
<dbReference type="GO" id="GO:0004674">
    <property type="term" value="F:protein serine/threonine kinase activity"/>
    <property type="evidence" value="ECO:0007669"/>
    <property type="project" value="UniProtKB-KW"/>
</dbReference>
<proteinExistence type="inferred from homology"/>
<evidence type="ECO:0000313" key="13">
    <source>
        <dbReference type="EMBL" id="VDK83371.1"/>
    </source>
</evidence>
<sequence length="339" mass="38412">MADTPSFSPPSGASARRGGSALQRHFINDPQRLRLLPGGVSSKASPGELIPPVKRWSLNDFDIGKNLGKGRFGSVYLAREKQSRFVSSLKIMSKLHFSTPETMQQLQREIEIQSHLKHPNIVRLYGYFYDEKRVYVILEYVPNGDLAREMQRFRFTAKRSATYVYQLASSLSYCHQRNVIHRDINPSNALIGLRGELKVADFGCAVHSPASKRTAVWGTLAYLAPEMTSMDFMHDFRCDIWSLGVVAFEMITGFTPFKVTSEKETLDRIQASEVDMTPVKCLKAAEFLKKVLQHDYTKRIRADEVPDDPWVAENAEKSLTQCRAALDDWEAAKKSSQQN</sequence>
<comment type="catalytic activity">
    <reaction evidence="6 10">
        <text>L-threonyl-[protein] + ATP = O-phospho-L-threonyl-[protein] + ADP + H(+)</text>
        <dbReference type="Rhea" id="RHEA:46608"/>
        <dbReference type="Rhea" id="RHEA-COMP:11060"/>
        <dbReference type="Rhea" id="RHEA-COMP:11605"/>
        <dbReference type="ChEBI" id="CHEBI:15378"/>
        <dbReference type="ChEBI" id="CHEBI:30013"/>
        <dbReference type="ChEBI" id="CHEBI:30616"/>
        <dbReference type="ChEBI" id="CHEBI:61977"/>
        <dbReference type="ChEBI" id="CHEBI:456216"/>
        <dbReference type="EC" id="2.7.11.1"/>
    </reaction>
</comment>
<keyword evidence="2 10" id="KW-0808">Transferase</keyword>
<feature type="binding site" evidence="9">
    <location>
        <position position="201"/>
    </location>
    <ligand>
        <name>ATP</name>
        <dbReference type="ChEBI" id="CHEBI:30616"/>
    </ligand>
</feature>
<evidence type="ECO:0000256" key="8">
    <source>
        <dbReference type="PIRSR" id="PIRSR630616-1"/>
    </source>
</evidence>
<organism evidence="13 14">
    <name type="scientific">Dibothriocephalus latus</name>
    <name type="common">Fish tapeworm</name>
    <name type="synonym">Diphyllobothrium latum</name>
    <dbReference type="NCBI Taxonomy" id="60516"/>
    <lineage>
        <taxon>Eukaryota</taxon>
        <taxon>Metazoa</taxon>
        <taxon>Spiralia</taxon>
        <taxon>Lophotrochozoa</taxon>
        <taxon>Platyhelminthes</taxon>
        <taxon>Cestoda</taxon>
        <taxon>Eucestoda</taxon>
        <taxon>Diphyllobothriidea</taxon>
        <taxon>Diphyllobothriidae</taxon>
        <taxon>Dibothriocephalus</taxon>
    </lineage>
</organism>
<dbReference type="EMBL" id="UYRU01043686">
    <property type="protein sequence ID" value="VDK83371.1"/>
    <property type="molecule type" value="Genomic_DNA"/>
</dbReference>
<comment type="catalytic activity">
    <reaction evidence="7 10">
        <text>L-seryl-[protein] + ATP = O-phospho-L-seryl-[protein] + ADP + H(+)</text>
        <dbReference type="Rhea" id="RHEA:17989"/>
        <dbReference type="Rhea" id="RHEA-COMP:9863"/>
        <dbReference type="Rhea" id="RHEA-COMP:11604"/>
        <dbReference type="ChEBI" id="CHEBI:15378"/>
        <dbReference type="ChEBI" id="CHEBI:29999"/>
        <dbReference type="ChEBI" id="CHEBI:30616"/>
        <dbReference type="ChEBI" id="CHEBI:83421"/>
        <dbReference type="ChEBI" id="CHEBI:456216"/>
        <dbReference type="EC" id="2.7.11.1"/>
    </reaction>
</comment>
<evidence type="ECO:0000259" key="12">
    <source>
        <dbReference type="PROSITE" id="PS50011"/>
    </source>
</evidence>
<dbReference type="InterPro" id="IPR030616">
    <property type="entry name" value="Aur-like"/>
</dbReference>
<keyword evidence="5 9" id="KW-0067">ATP-binding</keyword>
<protein>
    <recommendedName>
        <fullName evidence="10">Aurora kinase</fullName>
        <ecNumber evidence="10">2.7.11.1</ecNumber>
    </recommendedName>
</protein>
<evidence type="ECO:0000256" key="3">
    <source>
        <dbReference type="ARBA" id="ARBA00022741"/>
    </source>
</evidence>
<dbReference type="PANTHER" id="PTHR24350">
    <property type="entry name" value="SERINE/THREONINE-PROTEIN KINASE IAL-RELATED"/>
    <property type="match status" value="1"/>
</dbReference>
<feature type="active site" description="Proton acceptor" evidence="8">
    <location>
        <position position="183"/>
    </location>
</feature>
<dbReference type="Proteomes" id="UP000281553">
    <property type="component" value="Unassembled WGS sequence"/>
</dbReference>
<feature type="region of interest" description="Disordered" evidence="11">
    <location>
        <begin position="1"/>
        <end position="20"/>
    </location>
</feature>
<evidence type="ECO:0000256" key="10">
    <source>
        <dbReference type="RuleBase" id="RU367134"/>
    </source>
</evidence>
<evidence type="ECO:0000256" key="2">
    <source>
        <dbReference type="ARBA" id="ARBA00022679"/>
    </source>
</evidence>
<evidence type="ECO:0000256" key="9">
    <source>
        <dbReference type="PIRSR" id="PIRSR630616-2"/>
    </source>
</evidence>
<feature type="compositionally biased region" description="Polar residues" evidence="11">
    <location>
        <begin position="1"/>
        <end position="11"/>
    </location>
</feature>
<feature type="binding site" evidence="9">
    <location>
        <position position="71"/>
    </location>
    <ligand>
        <name>ATP</name>
        <dbReference type="ChEBI" id="CHEBI:30616"/>
    </ligand>
</feature>
<dbReference type="OrthoDB" id="377346at2759"/>
<dbReference type="EC" id="2.7.11.1" evidence="10"/>
<keyword evidence="3 9" id="KW-0547">Nucleotide-binding</keyword>
<evidence type="ECO:0000256" key="7">
    <source>
        <dbReference type="ARBA" id="ARBA00048679"/>
    </source>
</evidence>
<feature type="domain" description="Protein kinase" evidence="12">
    <location>
        <begin position="61"/>
        <end position="311"/>
    </location>
</feature>
<dbReference type="InterPro" id="IPR011009">
    <property type="entry name" value="Kinase-like_dom_sf"/>
</dbReference>
<dbReference type="CDD" id="cd14007">
    <property type="entry name" value="STKc_Aurora"/>
    <property type="match status" value="1"/>
</dbReference>
<dbReference type="PROSITE" id="PS50011">
    <property type="entry name" value="PROTEIN_KINASE_DOM"/>
    <property type="match status" value="1"/>
</dbReference>
<dbReference type="SUPFAM" id="SSF56112">
    <property type="entry name" value="Protein kinase-like (PK-like)"/>
    <property type="match status" value="1"/>
</dbReference>
<accession>A0A3P6V079</accession>
<gene>
    <name evidence="13" type="ORF">DILT_LOCUS3452</name>
</gene>